<dbReference type="OrthoDB" id="435402at2759"/>
<evidence type="ECO:0000313" key="1">
    <source>
        <dbReference type="EMBL" id="TKA61066.1"/>
    </source>
</evidence>
<dbReference type="Proteomes" id="UP000309340">
    <property type="component" value="Unassembled WGS sequence"/>
</dbReference>
<dbReference type="AlphaFoldDB" id="A0A4U0WG54"/>
<name>A0A4U0WG54_9PEZI</name>
<protein>
    <submittedName>
        <fullName evidence="1">Uncharacterized protein</fullName>
    </submittedName>
</protein>
<dbReference type="EMBL" id="NAJQ01001283">
    <property type="protein sequence ID" value="TKA61066.1"/>
    <property type="molecule type" value="Genomic_DNA"/>
</dbReference>
<accession>A0A4U0WG54</accession>
<dbReference type="Pfam" id="PF09692">
    <property type="entry name" value="Arb1"/>
    <property type="match status" value="1"/>
</dbReference>
<gene>
    <name evidence="1" type="ORF">B0A55_11685</name>
</gene>
<dbReference type="GO" id="GO:0033167">
    <property type="term" value="C:ARC complex"/>
    <property type="evidence" value="ECO:0007669"/>
    <property type="project" value="InterPro"/>
</dbReference>
<dbReference type="InterPro" id="IPR018606">
    <property type="entry name" value="Arb1"/>
</dbReference>
<organism evidence="1 2">
    <name type="scientific">Friedmanniomyces simplex</name>
    <dbReference type="NCBI Taxonomy" id="329884"/>
    <lineage>
        <taxon>Eukaryota</taxon>
        <taxon>Fungi</taxon>
        <taxon>Dikarya</taxon>
        <taxon>Ascomycota</taxon>
        <taxon>Pezizomycotina</taxon>
        <taxon>Dothideomycetes</taxon>
        <taxon>Dothideomycetidae</taxon>
        <taxon>Mycosphaerellales</taxon>
        <taxon>Teratosphaeriaceae</taxon>
        <taxon>Friedmanniomyces</taxon>
    </lineage>
</organism>
<reference evidence="1 2" key="1">
    <citation type="submission" date="2017-03" db="EMBL/GenBank/DDBJ databases">
        <title>Genomes of endolithic fungi from Antarctica.</title>
        <authorList>
            <person name="Coleine C."/>
            <person name="Masonjones S."/>
            <person name="Stajich J.E."/>
        </authorList>
    </citation>
    <scope>NUCLEOTIDE SEQUENCE [LARGE SCALE GENOMIC DNA]</scope>
    <source>
        <strain evidence="1 2">CCFEE 5184</strain>
    </source>
</reference>
<keyword evidence="2" id="KW-1185">Reference proteome</keyword>
<comment type="caution">
    <text evidence="1">The sequence shown here is derived from an EMBL/GenBank/DDBJ whole genome shotgun (WGS) entry which is preliminary data.</text>
</comment>
<sequence length="397" mass="44537">MSTISRLESAVGSFSGSRKMHPETRAVFEKLVIFGGFGCNNHMFQGGMNKKQMKQEGMSKEEIEQASAHYGILEQVADSYWKEADEGEKPSWVVDFEALAKAFLSSQFLHHFDWSDPKQLATATLVLRNFYDHLTVHLVCPEYNNQILAARAVCDVAELELPKLAIIDRSLPGAFNSACSTLFGGAYADVYIGKAAEHSWGQGADNVGLNYLEATMIFMAGLAIHGTAEQYTKVTTMTNDLADSKSVSTERLGLEIVTVELPDAEVKQTYDFLRKREGFHDYIHAMGKLICKRWDIPFAPPVDLPAHLMDAKADRNQHFEFLVETETLAYCVPGMKMEAVVKELDVGVKWIDCVEVVYPTFYTWLPNERIKGWKEPGPPTAWMQRAMAKRMGLAEVE</sequence>
<dbReference type="GO" id="GO:0031047">
    <property type="term" value="P:regulatory ncRNA-mediated gene silencing"/>
    <property type="evidence" value="ECO:0007669"/>
    <property type="project" value="InterPro"/>
</dbReference>
<proteinExistence type="predicted"/>
<dbReference type="STRING" id="329884.A0A4U0WG54"/>
<evidence type="ECO:0000313" key="2">
    <source>
        <dbReference type="Proteomes" id="UP000309340"/>
    </source>
</evidence>